<keyword evidence="1" id="KW-1133">Transmembrane helix</keyword>
<name>A0A6N6VJG6_9HYPH</name>
<sequence length="69" mass="7106">MTAAPRIVFEALTGAETLAAHAWARAGRAVHDLAKATLNFNPGDATAAAIAAFIGFYGLAFVGHAFAVY</sequence>
<evidence type="ECO:0000256" key="1">
    <source>
        <dbReference type="SAM" id="Phobius"/>
    </source>
</evidence>
<protein>
    <submittedName>
        <fullName evidence="2">Uncharacterized protein</fullName>
    </submittedName>
</protein>
<evidence type="ECO:0000313" key="3">
    <source>
        <dbReference type="Proteomes" id="UP000468901"/>
    </source>
</evidence>
<proteinExistence type="predicted"/>
<comment type="caution">
    <text evidence="2">The sequence shown here is derived from an EMBL/GenBank/DDBJ whole genome shotgun (WGS) entry which is preliminary data.</text>
</comment>
<feature type="transmembrane region" description="Helical" evidence="1">
    <location>
        <begin position="47"/>
        <end position="68"/>
    </location>
</feature>
<keyword evidence="1" id="KW-0812">Transmembrane</keyword>
<organism evidence="2 3">
    <name type="scientific">Parvibaculum sedimenti</name>
    <dbReference type="NCBI Taxonomy" id="2608632"/>
    <lineage>
        <taxon>Bacteria</taxon>
        <taxon>Pseudomonadati</taxon>
        <taxon>Pseudomonadota</taxon>
        <taxon>Alphaproteobacteria</taxon>
        <taxon>Hyphomicrobiales</taxon>
        <taxon>Parvibaculaceae</taxon>
        <taxon>Parvibaculum</taxon>
    </lineage>
</organism>
<dbReference type="Proteomes" id="UP000468901">
    <property type="component" value="Unassembled WGS sequence"/>
</dbReference>
<dbReference type="AlphaFoldDB" id="A0A6N6VJG6"/>
<accession>A0A6N6VJG6</accession>
<dbReference type="RefSeq" id="WP_152216359.1">
    <property type="nucleotide sequence ID" value="NZ_WESC01000008.1"/>
</dbReference>
<dbReference type="EMBL" id="WESC01000008">
    <property type="protein sequence ID" value="KAB7739980.1"/>
    <property type="molecule type" value="Genomic_DNA"/>
</dbReference>
<gene>
    <name evidence="2" type="ORF">F2P47_10795</name>
</gene>
<keyword evidence="3" id="KW-1185">Reference proteome</keyword>
<keyword evidence="1" id="KW-0472">Membrane</keyword>
<reference evidence="2 3" key="1">
    <citation type="submission" date="2019-09" db="EMBL/GenBank/DDBJ databases">
        <title>Parvibaculum sedimenti sp. nov., isolated from sediment.</title>
        <authorList>
            <person name="Wang Y."/>
        </authorList>
    </citation>
    <scope>NUCLEOTIDE SEQUENCE [LARGE SCALE GENOMIC DNA]</scope>
    <source>
        <strain evidence="2 3">HXT-9</strain>
    </source>
</reference>
<evidence type="ECO:0000313" key="2">
    <source>
        <dbReference type="EMBL" id="KAB7739980.1"/>
    </source>
</evidence>